<evidence type="ECO:0000259" key="3">
    <source>
        <dbReference type="PROSITE" id="PS50893"/>
    </source>
</evidence>
<comment type="caution">
    <text evidence="4">The sequence shown here is derived from an EMBL/GenBank/DDBJ whole genome shotgun (WGS) entry which is preliminary data.</text>
</comment>
<dbReference type="GO" id="GO:0005524">
    <property type="term" value="F:ATP binding"/>
    <property type="evidence" value="ECO:0007669"/>
    <property type="project" value="UniProtKB-KW"/>
</dbReference>
<dbReference type="PANTHER" id="PTHR43119">
    <property type="entry name" value="ABC TRANSPORT PROTEIN ATP-BINDING COMPONENT-RELATED"/>
    <property type="match status" value="1"/>
</dbReference>
<dbReference type="GO" id="GO:0016887">
    <property type="term" value="F:ATP hydrolysis activity"/>
    <property type="evidence" value="ECO:0007669"/>
    <property type="project" value="InterPro"/>
</dbReference>
<dbReference type="SUPFAM" id="SSF52540">
    <property type="entry name" value="P-loop containing nucleoside triphosphate hydrolases"/>
    <property type="match status" value="1"/>
</dbReference>
<dbReference type="InterPro" id="IPR003439">
    <property type="entry name" value="ABC_transporter-like_ATP-bd"/>
</dbReference>
<dbReference type="SMART" id="SM00382">
    <property type="entry name" value="AAA"/>
    <property type="match status" value="1"/>
</dbReference>
<gene>
    <name evidence="4" type="ORF">IX84_06745</name>
</gene>
<dbReference type="Pfam" id="PF00005">
    <property type="entry name" value="ABC_tran"/>
    <property type="match status" value="1"/>
</dbReference>
<dbReference type="EMBL" id="JPOS01000016">
    <property type="protein sequence ID" value="KGE88824.1"/>
    <property type="molecule type" value="Genomic_DNA"/>
</dbReference>
<sequence length="208" mass="23091">MEVRLEHITVRFGQKTVFDDFSLHLATHTHLLVQGPSGSGKSTLLRLLLGFCVPDEGRIHIGGKPLNAQTVWSLRQSVAYVPQQLPRVEGTARQLLEQVHQFEANQRADFSEQTILSHFGRFGLQPGQLEQPVRELSGGEQQRLALTGALLLNRPLLLLDEATSAVDAERKAQMMDYISSLKDKTVIIVAHDPGWRAGQTLDLTSTHS</sequence>
<keyword evidence="1" id="KW-0547">Nucleotide-binding</keyword>
<dbReference type="AlphaFoldDB" id="A0A098S8H6"/>
<evidence type="ECO:0000313" key="4">
    <source>
        <dbReference type="EMBL" id="KGE88824.1"/>
    </source>
</evidence>
<protein>
    <recommendedName>
        <fullName evidence="3">ABC transporter domain-containing protein</fullName>
    </recommendedName>
</protein>
<dbReference type="Gene3D" id="3.40.50.300">
    <property type="entry name" value="P-loop containing nucleotide triphosphate hydrolases"/>
    <property type="match status" value="1"/>
</dbReference>
<evidence type="ECO:0000313" key="5">
    <source>
        <dbReference type="Proteomes" id="UP000029736"/>
    </source>
</evidence>
<keyword evidence="2" id="KW-0067">ATP-binding</keyword>
<dbReference type="PROSITE" id="PS50893">
    <property type="entry name" value="ABC_TRANSPORTER_2"/>
    <property type="match status" value="1"/>
</dbReference>
<feature type="domain" description="ABC transporter" evidence="3">
    <location>
        <begin position="3"/>
        <end position="207"/>
    </location>
</feature>
<dbReference type="Proteomes" id="UP000029736">
    <property type="component" value="Unassembled WGS sequence"/>
</dbReference>
<dbReference type="PANTHER" id="PTHR43119:SF1">
    <property type="entry name" value="ABC TRANSPORTER DOMAIN-CONTAINING PROTEIN"/>
    <property type="match status" value="1"/>
</dbReference>
<dbReference type="OrthoDB" id="1119394at2"/>
<name>A0A098S8H6_9BACT</name>
<dbReference type="STRING" id="1524460.IX84_06745"/>
<dbReference type="InterPro" id="IPR027417">
    <property type="entry name" value="P-loop_NTPase"/>
</dbReference>
<reference evidence="4 5" key="1">
    <citation type="journal article" date="2014" name="Int. J. Syst. Evol. Microbiol.">
        <title>Phaeodactylibacter xiamenensis gen. nov., sp. nov., a member of the family Saprospiraceae isolated from the marine alga Phaeodactylum tricornutum.</title>
        <authorList>
            <person name="Chen Z.Jr."/>
            <person name="Lei X."/>
            <person name="Lai Q."/>
            <person name="Li Y."/>
            <person name="Zhang B."/>
            <person name="Zhang J."/>
            <person name="Zhang H."/>
            <person name="Yang L."/>
            <person name="Zheng W."/>
            <person name="Tian Y."/>
            <person name="Yu Z."/>
            <person name="Xu H.Jr."/>
            <person name="Zheng T."/>
        </authorList>
    </citation>
    <scope>NUCLEOTIDE SEQUENCE [LARGE SCALE GENOMIC DNA]</scope>
    <source>
        <strain evidence="4 5">KD52</strain>
    </source>
</reference>
<dbReference type="RefSeq" id="WP_044217726.1">
    <property type="nucleotide sequence ID" value="NZ_JBKAGJ010000001.1"/>
</dbReference>
<evidence type="ECO:0000256" key="2">
    <source>
        <dbReference type="ARBA" id="ARBA00022840"/>
    </source>
</evidence>
<dbReference type="InterPro" id="IPR003593">
    <property type="entry name" value="AAA+_ATPase"/>
</dbReference>
<organism evidence="4 5">
    <name type="scientific">Phaeodactylibacter xiamenensis</name>
    <dbReference type="NCBI Taxonomy" id="1524460"/>
    <lineage>
        <taxon>Bacteria</taxon>
        <taxon>Pseudomonadati</taxon>
        <taxon>Bacteroidota</taxon>
        <taxon>Saprospiria</taxon>
        <taxon>Saprospirales</taxon>
        <taxon>Haliscomenobacteraceae</taxon>
        <taxon>Phaeodactylibacter</taxon>
    </lineage>
</organism>
<evidence type="ECO:0000256" key="1">
    <source>
        <dbReference type="ARBA" id="ARBA00022741"/>
    </source>
</evidence>
<keyword evidence="5" id="KW-1185">Reference proteome</keyword>
<accession>A0A098S8H6</accession>
<proteinExistence type="predicted"/>